<accession>A0A843U6T1</accession>
<proteinExistence type="predicted"/>
<name>A0A843U6T1_COLES</name>
<gene>
    <name evidence="1" type="ORF">Taro_010116</name>
</gene>
<evidence type="ECO:0000313" key="2">
    <source>
        <dbReference type="Proteomes" id="UP000652761"/>
    </source>
</evidence>
<comment type="caution">
    <text evidence="1">The sequence shown here is derived from an EMBL/GenBank/DDBJ whole genome shotgun (WGS) entry which is preliminary data.</text>
</comment>
<dbReference type="Proteomes" id="UP000652761">
    <property type="component" value="Unassembled WGS sequence"/>
</dbReference>
<reference evidence="1" key="1">
    <citation type="submission" date="2017-07" db="EMBL/GenBank/DDBJ databases">
        <title>Taro Niue Genome Assembly and Annotation.</title>
        <authorList>
            <person name="Atibalentja N."/>
            <person name="Keating K."/>
            <person name="Fields C.J."/>
        </authorList>
    </citation>
    <scope>NUCLEOTIDE SEQUENCE</scope>
    <source>
        <strain evidence="1">Niue_2</strain>
        <tissue evidence="1">Leaf</tissue>
    </source>
</reference>
<dbReference type="EMBL" id="NMUH01000362">
    <property type="protein sequence ID" value="MQL77700.1"/>
    <property type="molecule type" value="Genomic_DNA"/>
</dbReference>
<keyword evidence="2" id="KW-1185">Reference proteome</keyword>
<dbReference type="OrthoDB" id="17644at2759"/>
<protein>
    <submittedName>
        <fullName evidence="1">Uncharacterized protein</fullName>
    </submittedName>
</protein>
<dbReference type="AlphaFoldDB" id="A0A843U6T1"/>
<organism evidence="1 2">
    <name type="scientific">Colocasia esculenta</name>
    <name type="common">Wild taro</name>
    <name type="synonym">Arum esculentum</name>
    <dbReference type="NCBI Taxonomy" id="4460"/>
    <lineage>
        <taxon>Eukaryota</taxon>
        <taxon>Viridiplantae</taxon>
        <taxon>Streptophyta</taxon>
        <taxon>Embryophyta</taxon>
        <taxon>Tracheophyta</taxon>
        <taxon>Spermatophyta</taxon>
        <taxon>Magnoliopsida</taxon>
        <taxon>Liliopsida</taxon>
        <taxon>Araceae</taxon>
        <taxon>Aroideae</taxon>
        <taxon>Colocasieae</taxon>
        <taxon>Colocasia</taxon>
    </lineage>
</organism>
<sequence length="167" mass="19057">MPIDDGSVSKPVPSNPKNLRWTKSPICFGNCLILDPFTLSTLNSFRSLRGTWYGLKSFLCYLQQHGVGQKLSRHYWLAKIEQKVVDATLFHTSRQISLHNLDHGSIDQFLQVKLLNWRDRPLLIVSETNLRLNKLQELSMARLHPDFAGPVRLPLATNLGHAILEEC</sequence>
<evidence type="ECO:0000313" key="1">
    <source>
        <dbReference type="EMBL" id="MQL77700.1"/>
    </source>
</evidence>